<dbReference type="OrthoDB" id="6235964at2759"/>
<sequence>MKSKVFITGATGLLGREVVQAFQFAGYEVVGTGLSRINPPSTIKLDILDHGEIRRVLNEVKPSVVVHCAANRFPDSCQAHPSAAIALNVESSRKLAIEASKHSIFLIYISTDYVFSGKPGEAPYASDAATDPPNVYGQTKRDGEVAVLEALEGSDMPGVVLRVPLLYGHAEKDDPSKSAVHPIVEAIWKAQSIKEGDPKIKMDHYGERYPTATEDVGRVCVDIVKLYTKDTTRNLPKILQFSSEDKYTKYEMCKLIAEEILGLPIDSIEAYDPTRDEKEQKSATVRPYDTHLDTSGLKNLGIDVSTINFLAWWRRELRSFRH</sequence>
<dbReference type="GO" id="GO:0048270">
    <property type="term" value="F:methionine adenosyltransferase regulator activity"/>
    <property type="evidence" value="ECO:0007669"/>
    <property type="project" value="TreeGrafter"/>
</dbReference>
<protein>
    <submittedName>
        <fullName evidence="2">Methionine adenosyltransferase 2 subunit beta</fullName>
    </submittedName>
</protein>
<dbReference type="Pfam" id="PF04321">
    <property type="entry name" value="RmlD_sub_bind"/>
    <property type="match status" value="1"/>
</dbReference>
<reference evidence="2" key="1">
    <citation type="journal article" date="2020" name="Stud. Mycol.">
        <title>101 Dothideomycetes genomes: a test case for predicting lifestyles and emergence of pathogens.</title>
        <authorList>
            <person name="Haridas S."/>
            <person name="Albert R."/>
            <person name="Binder M."/>
            <person name="Bloem J."/>
            <person name="Labutti K."/>
            <person name="Salamov A."/>
            <person name="Andreopoulos B."/>
            <person name="Baker S."/>
            <person name="Barry K."/>
            <person name="Bills G."/>
            <person name="Bluhm B."/>
            <person name="Cannon C."/>
            <person name="Castanera R."/>
            <person name="Culley D."/>
            <person name="Daum C."/>
            <person name="Ezra D."/>
            <person name="Gonzalez J."/>
            <person name="Henrissat B."/>
            <person name="Kuo A."/>
            <person name="Liang C."/>
            <person name="Lipzen A."/>
            <person name="Lutzoni F."/>
            <person name="Magnuson J."/>
            <person name="Mondo S."/>
            <person name="Nolan M."/>
            <person name="Ohm R."/>
            <person name="Pangilinan J."/>
            <person name="Park H.-J."/>
            <person name="Ramirez L."/>
            <person name="Alfaro M."/>
            <person name="Sun H."/>
            <person name="Tritt A."/>
            <person name="Yoshinaga Y."/>
            <person name="Zwiers L.-H."/>
            <person name="Turgeon B."/>
            <person name="Goodwin S."/>
            <person name="Spatafora J."/>
            <person name="Crous P."/>
            <person name="Grigoriev I."/>
        </authorList>
    </citation>
    <scope>NUCLEOTIDE SEQUENCE</scope>
    <source>
        <strain evidence="2">CBS 130266</strain>
    </source>
</reference>
<gene>
    <name evidence="2" type="ORF">EJ08DRAFT_12039</name>
</gene>
<dbReference type="GO" id="GO:0006556">
    <property type="term" value="P:S-adenosylmethionine biosynthetic process"/>
    <property type="evidence" value="ECO:0007669"/>
    <property type="project" value="TreeGrafter"/>
</dbReference>
<dbReference type="AlphaFoldDB" id="A0A9P4P5E2"/>
<dbReference type="InterPro" id="IPR029903">
    <property type="entry name" value="RmlD-like-bd"/>
</dbReference>
<evidence type="ECO:0000313" key="2">
    <source>
        <dbReference type="EMBL" id="KAF2437073.1"/>
    </source>
</evidence>
<accession>A0A9P4P5E2</accession>
<dbReference type="PANTHER" id="PTHR10491">
    <property type="entry name" value="DTDP-4-DEHYDRORHAMNOSE REDUCTASE"/>
    <property type="match status" value="1"/>
</dbReference>
<comment type="caution">
    <text evidence="2">The sequence shown here is derived from an EMBL/GenBank/DDBJ whole genome shotgun (WGS) entry which is preliminary data.</text>
</comment>
<dbReference type="FunFam" id="3.40.50.720:FF:000357">
    <property type="entry name" value="Methionine adenosyltransferase 2 subunit beta"/>
    <property type="match status" value="1"/>
</dbReference>
<proteinExistence type="predicted"/>
<dbReference type="GO" id="GO:0048269">
    <property type="term" value="C:methionine adenosyltransferase complex"/>
    <property type="evidence" value="ECO:0007669"/>
    <property type="project" value="TreeGrafter"/>
</dbReference>
<dbReference type="Proteomes" id="UP000800235">
    <property type="component" value="Unassembled WGS sequence"/>
</dbReference>
<feature type="domain" description="RmlD-like substrate binding" evidence="1">
    <location>
        <begin position="4"/>
        <end position="302"/>
    </location>
</feature>
<organism evidence="2 3">
    <name type="scientific">Tothia fuscella</name>
    <dbReference type="NCBI Taxonomy" id="1048955"/>
    <lineage>
        <taxon>Eukaryota</taxon>
        <taxon>Fungi</taxon>
        <taxon>Dikarya</taxon>
        <taxon>Ascomycota</taxon>
        <taxon>Pezizomycotina</taxon>
        <taxon>Dothideomycetes</taxon>
        <taxon>Pleosporomycetidae</taxon>
        <taxon>Venturiales</taxon>
        <taxon>Cylindrosympodiaceae</taxon>
        <taxon>Tothia</taxon>
    </lineage>
</organism>
<dbReference type="InterPro" id="IPR036291">
    <property type="entry name" value="NAD(P)-bd_dom_sf"/>
</dbReference>
<evidence type="ECO:0000259" key="1">
    <source>
        <dbReference type="Pfam" id="PF04321"/>
    </source>
</evidence>
<dbReference type="InterPro" id="IPR005913">
    <property type="entry name" value="dTDP_dehydrorham_reduct"/>
</dbReference>
<keyword evidence="3" id="KW-1185">Reference proteome</keyword>
<dbReference type="EMBL" id="MU007009">
    <property type="protein sequence ID" value="KAF2437073.1"/>
    <property type="molecule type" value="Genomic_DNA"/>
</dbReference>
<dbReference type="Gene3D" id="3.40.50.720">
    <property type="entry name" value="NAD(P)-binding Rossmann-like Domain"/>
    <property type="match status" value="1"/>
</dbReference>
<dbReference type="SUPFAM" id="SSF51735">
    <property type="entry name" value="NAD(P)-binding Rossmann-fold domains"/>
    <property type="match status" value="1"/>
</dbReference>
<dbReference type="PANTHER" id="PTHR10491:SF4">
    <property type="entry name" value="METHIONINE ADENOSYLTRANSFERASE 2 SUBUNIT BETA"/>
    <property type="match status" value="1"/>
</dbReference>
<dbReference type="CDD" id="cd05254">
    <property type="entry name" value="dTDP_HR_like_SDR_e"/>
    <property type="match status" value="1"/>
</dbReference>
<evidence type="ECO:0000313" key="3">
    <source>
        <dbReference type="Proteomes" id="UP000800235"/>
    </source>
</evidence>
<name>A0A9P4P5E2_9PEZI</name>